<accession>A0A7S7M8Y7</accession>
<dbReference type="AlphaFoldDB" id="A0A7S7M8Y7"/>
<protein>
    <recommendedName>
        <fullName evidence="3">DUF559 domain-containing protein</fullName>
    </recommendedName>
</protein>
<name>A0A7S7M8Y7_9ACTN</name>
<sequence>MSRNVQQALAADLDEAECEHRLLVPRDRLDRRRLRALQRRGGVIQPVPGAFARPAHWASLTPIERAGQELRATATMHPRWTFGLTSAALVYGLQVSHRRLQSICVAVESRHRTRSHGRYARVSVEGDRGGEVRGIRVTLFWQTVADCLRYLDFEEGLALADSVLRLGFTPGELVVQVDALTRHRPGRRHALRTLEAADGRSENGGESIARAVMLELGFQTPELQVEVADPVERSSRFRVDFMWRTESGRLIAGELDGREKYRNPSMTAGRDAIDVLSDERLRESRLTSVVDAVVRFSFADVIHRWRLARILTAFGVPRVGLERRHEPGLLARPIRRHRRSRGKFYARYRLGDWALRVAVHDLRVLVA</sequence>
<gene>
    <name evidence="1" type="ORF">INP52_01285</name>
</gene>
<evidence type="ECO:0008006" key="3">
    <source>
        <dbReference type="Google" id="ProtNLM"/>
    </source>
</evidence>
<dbReference type="Proteomes" id="UP000593735">
    <property type="component" value="Chromosome"/>
</dbReference>
<evidence type="ECO:0000313" key="1">
    <source>
        <dbReference type="EMBL" id="QOY60881.1"/>
    </source>
</evidence>
<organism evidence="1 2">
    <name type="scientific">Thermophilibacter immobilis</name>
    <dbReference type="NCBI Taxonomy" id="2779519"/>
    <lineage>
        <taxon>Bacteria</taxon>
        <taxon>Bacillati</taxon>
        <taxon>Actinomycetota</taxon>
        <taxon>Coriobacteriia</taxon>
        <taxon>Coriobacteriales</taxon>
        <taxon>Atopobiaceae</taxon>
        <taxon>Thermophilibacter</taxon>
    </lineage>
</organism>
<dbReference type="EMBL" id="CP063767">
    <property type="protein sequence ID" value="QOY60881.1"/>
    <property type="molecule type" value="Genomic_DNA"/>
</dbReference>
<keyword evidence="2" id="KW-1185">Reference proteome</keyword>
<evidence type="ECO:0000313" key="2">
    <source>
        <dbReference type="Proteomes" id="UP000593735"/>
    </source>
</evidence>
<reference evidence="1 2" key="1">
    <citation type="submission" date="2020-10" db="EMBL/GenBank/DDBJ databases">
        <title>Olsenella immobilis sp.nov., isolated from the mud in a fermentation cellar used for the production of Chinese strong-flavoured liquor.</title>
        <authorList>
            <person name="Lu L."/>
        </authorList>
    </citation>
    <scope>NUCLEOTIDE SEQUENCE [LARGE SCALE GENOMIC DNA]</scope>
    <source>
        <strain evidence="1 2">LZLJ-2</strain>
    </source>
</reference>
<dbReference type="RefSeq" id="WP_194371711.1">
    <property type="nucleotide sequence ID" value="NZ_CP063767.1"/>
</dbReference>
<proteinExistence type="predicted"/>
<dbReference type="KEGG" id="tio:INP52_01285"/>